<sequence length="255" mass="29171">MIDIHCHILPGIDDGAADFTESLLMAQKAQEEGIKKIIATPHHQNGKYNNFKEDILQKTIELNEYLQSEQINVEILPGQETRIYGEFVEDFDNGEILTLSNVSHYVFIELPSGHVPRYTEQLLFDLQMKGLTPVIVHPERNSELIEQSDKLYKMVKNGAATQITAASFVGYFGKKIQKFTADLIEANLTHFVASDAHNTTNRTFKMEEALETVKQQYGTDLLFMFLDNAEAIIEEKDIFREIPERVKKKKLFGLF</sequence>
<organism evidence="6 7">
    <name type="scientific">Siminovitchia acidinfaciens</name>
    <dbReference type="NCBI Taxonomy" id="2321395"/>
    <lineage>
        <taxon>Bacteria</taxon>
        <taxon>Bacillati</taxon>
        <taxon>Bacillota</taxon>
        <taxon>Bacilli</taxon>
        <taxon>Bacillales</taxon>
        <taxon>Bacillaceae</taxon>
        <taxon>Siminovitchia</taxon>
    </lineage>
</organism>
<evidence type="ECO:0000256" key="2">
    <source>
        <dbReference type="ARBA" id="ARBA00022801"/>
    </source>
</evidence>
<comment type="catalytic activity">
    <reaction evidence="4 5">
        <text>O-phospho-L-tyrosyl-[protein] + H2O = L-tyrosyl-[protein] + phosphate</text>
        <dbReference type="Rhea" id="RHEA:10684"/>
        <dbReference type="Rhea" id="RHEA-COMP:10136"/>
        <dbReference type="Rhea" id="RHEA-COMP:20101"/>
        <dbReference type="ChEBI" id="CHEBI:15377"/>
        <dbReference type="ChEBI" id="CHEBI:43474"/>
        <dbReference type="ChEBI" id="CHEBI:46858"/>
        <dbReference type="ChEBI" id="CHEBI:61978"/>
        <dbReference type="EC" id="3.1.3.48"/>
    </reaction>
</comment>
<dbReference type="InterPro" id="IPR016195">
    <property type="entry name" value="Pol/histidinol_Pase-like"/>
</dbReference>
<evidence type="ECO:0000256" key="4">
    <source>
        <dbReference type="ARBA" id="ARBA00051722"/>
    </source>
</evidence>
<protein>
    <recommendedName>
        <fullName evidence="5">Tyrosine-protein phosphatase</fullName>
        <ecNumber evidence="5">3.1.3.48</ecNumber>
    </recommendedName>
</protein>
<dbReference type="GO" id="GO:0004725">
    <property type="term" value="F:protein tyrosine phosphatase activity"/>
    <property type="evidence" value="ECO:0007669"/>
    <property type="project" value="UniProtKB-UniRule"/>
</dbReference>
<proteinExistence type="inferred from homology"/>
<dbReference type="Gene3D" id="3.20.20.140">
    <property type="entry name" value="Metal-dependent hydrolases"/>
    <property type="match status" value="1"/>
</dbReference>
<evidence type="ECO:0000256" key="3">
    <source>
        <dbReference type="ARBA" id="ARBA00022912"/>
    </source>
</evidence>
<evidence type="ECO:0000313" key="7">
    <source>
        <dbReference type="Proteomes" id="UP000287156"/>
    </source>
</evidence>
<keyword evidence="2 5" id="KW-0378">Hydrolase</keyword>
<dbReference type="AlphaFoldDB" id="A0A429XZF2"/>
<dbReference type="InterPro" id="IPR016667">
    <property type="entry name" value="Caps_polysacc_synth_CpsB/CapC"/>
</dbReference>
<gene>
    <name evidence="6" type="ORF">D4T97_010870</name>
</gene>
<dbReference type="EC" id="3.1.3.48" evidence="5"/>
<dbReference type="PIRSF" id="PIRSF016557">
    <property type="entry name" value="Caps_synth_CpsB"/>
    <property type="match status" value="1"/>
</dbReference>
<evidence type="ECO:0000313" key="6">
    <source>
        <dbReference type="EMBL" id="RST74174.1"/>
    </source>
</evidence>
<accession>A0A429XZF2</accession>
<keyword evidence="3 5" id="KW-0904">Protein phosphatase</keyword>
<dbReference type="GO" id="GO:0030145">
    <property type="term" value="F:manganese ion binding"/>
    <property type="evidence" value="ECO:0007669"/>
    <property type="project" value="UniProtKB-UniRule"/>
</dbReference>
<dbReference type="OrthoDB" id="9788539at2"/>
<evidence type="ECO:0000256" key="1">
    <source>
        <dbReference type="ARBA" id="ARBA00005750"/>
    </source>
</evidence>
<comment type="caution">
    <text evidence="6">The sequence shown here is derived from an EMBL/GenBank/DDBJ whole genome shotgun (WGS) entry which is preliminary data.</text>
</comment>
<reference evidence="6" key="1">
    <citation type="submission" date="2018-12" db="EMBL/GenBank/DDBJ databases">
        <authorList>
            <person name="Sun L."/>
            <person name="Chen Z."/>
        </authorList>
    </citation>
    <scope>NUCLEOTIDE SEQUENCE [LARGE SCALE GENOMIC DNA]</scope>
    <source>
        <strain evidence="6">3-2-2</strain>
    </source>
</reference>
<keyword evidence="7" id="KW-1185">Reference proteome</keyword>
<dbReference type="PANTHER" id="PTHR39181:SF1">
    <property type="entry name" value="TYROSINE-PROTEIN PHOSPHATASE YWQE"/>
    <property type="match status" value="1"/>
</dbReference>
<dbReference type="SUPFAM" id="SSF89550">
    <property type="entry name" value="PHP domain-like"/>
    <property type="match status" value="1"/>
</dbReference>
<dbReference type="Pfam" id="PF19567">
    <property type="entry name" value="CpsB_CapC"/>
    <property type="match status" value="1"/>
</dbReference>
<dbReference type="PANTHER" id="PTHR39181">
    <property type="entry name" value="TYROSINE-PROTEIN PHOSPHATASE YWQE"/>
    <property type="match status" value="1"/>
</dbReference>
<evidence type="ECO:0000256" key="5">
    <source>
        <dbReference type="PIRNR" id="PIRNR016557"/>
    </source>
</evidence>
<name>A0A429XZF2_9BACI</name>
<dbReference type="EMBL" id="QYTV02000004">
    <property type="protein sequence ID" value="RST74174.1"/>
    <property type="molecule type" value="Genomic_DNA"/>
</dbReference>
<comment type="similarity">
    <text evidence="1 5">Belongs to the metallo-dependent hydrolases superfamily. CpsB/CapC family.</text>
</comment>
<dbReference type="Proteomes" id="UP000287156">
    <property type="component" value="Unassembled WGS sequence"/>
</dbReference>
<dbReference type="RefSeq" id="WP_126050570.1">
    <property type="nucleotide sequence ID" value="NZ_QYTV02000004.1"/>
</dbReference>